<feature type="compositionally biased region" description="Low complexity" evidence="1">
    <location>
        <begin position="1"/>
        <end position="10"/>
    </location>
</feature>
<evidence type="ECO:0000313" key="4">
    <source>
        <dbReference type="RefSeq" id="XP_026684362.1"/>
    </source>
</evidence>
<evidence type="ECO:0000256" key="1">
    <source>
        <dbReference type="SAM" id="MobiDB-lite"/>
    </source>
</evidence>
<feature type="region of interest" description="Disordered" evidence="1">
    <location>
        <begin position="105"/>
        <end position="139"/>
    </location>
</feature>
<dbReference type="GeneID" id="103516041"/>
<dbReference type="PANTHER" id="PTHR22198:SF1">
    <property type="entry name" value="FERM DOMAIN-CONTAINING PROTEIN"/>
    <property type="match status" value="1"/>
</dbReference>
<evidence type="ECO:0000259" key="2">
    <source>
        <dbReference type="Pfam" id="PF23672"/>
    </source>
</evidence>
<dbReference type="AlphaFoldDB" id="A0A3Q0J7B1"/>
<dbReference type="InterPro" id="IPR055577">
    <property type="entry name" value="DUF7153"/>
</dbReference>
<name>A0A3Q0J7B1_DIACI</name>
<accession>A0A3Q0J7B1</accession>
<sequence>MISMLKSPSSKGGGGGGGSKDRGFTKVSGTRHRKGVHGKRSRETGGYSMMEEHHSYRTHIFLSPSNVGQENEESVTASKPSYAFIKWAINGIKRKSSGTGRVELGIGMNPQESASSSQVSFDRTSGRPGNYSSPGTALEPISKAEPVTFANLDRDCFIIPIATANRFLPEGVHIANNRPNILNVLEVEDPKLCVLIHLMTNFEPIDPILESPLAIPMYKQKATACDLLNDIAAVKCVKEGILLATIEKDTEFPFITYYVINNTQNNPIDVFNTVRAASLKKFDPTHVRYTAEHTFDLFNEVAIIARPPLQPSSRKPHSPSTGYIVTVYKVFEGDDNERFEQNWLYWTGARMLYRYLPKSAGLRRITLHKSASGGDKLYLLMCECANLLDDLSAAAKLLPALRARLCGYTALYRVADLI</sequence>
<dbReference type="Pfam" id="PF23672">
    <property type="entry name" value="DUF7153"/>
    <property type="match status" value="1"/>
</dbReference>
<evidence type="ECO:0000313" key="3">
    <source>
        <dbReference type="Proteomes" id="UP000079169"/>
    </source>
</evidence>
<keyword evidence="3" id="KW-1185">Reference proteome</keyword>
<feature type="domain" description="DUF7153" evidence="2">
    <location>
        <begin position="238"/>
        <end position="414"/>
    </location>
</feature>
<feature type="region of interest" description="Disordered" evidence="1">
    <location>
        <begin position="1"/>
        <end position="48"/>
    </location>
</feature>
<dbReference type="PANTHER" id="PTHR22198">
    <property type="entry name" value="FERM DOMAIN-CONTAINING PROTEIN"/>
    <property type="match status" value="1"/>
</dbReference>
<dbReference type="Proteomes" id="UP000079169">
    <property type="component" value="Unplaced"/>
</dbReference>
<reference evidence="4" key="1">
    <citation type="submission" date="2025-08" db="UniProtKB">
        <authorList>
            <consortium name="RefSeq"/>
        </authorList>
    </citation>
    <scope>IDENTIFICATION</scope>
</reference>
<feature type="compositionally biased region" description="Polar residues" evidence="1">
    <location>
        <begin position="110"/>
        <end position="123"/>
    </location>
</feature>
<proteinExistence type="predicted"/>
<dbReference type="RefSeq" id="XP_026684362.1">
    <property type="nucleotide sequence ID" value="XM_026828561.1"/>
</dbReference>
<gene>
    <name evidence="4" type="primary">LOC103516041</name>
</gene>
<feature type="compositionally biased region" description="Basic residues" evidence="1">
    <location>
        <begin position="29"/>
        <end position="40"/>
    </location>
</feature>
<organism evidence="3 4">
    <name type="scientific">Diaphorina citri</name>
    <name type="common">Asian citrus psyllid</name>
    <dbReference type="NCBI Taxonomy" id="121845"/>
    <lineage>
        <taxon>Eukaryota</taxon>
        <taxon>Metazoa</taxon>
        <taxon>Ecdysozoa</taxon>
        <taxon>Arthropoda</taxon>
        <taxon>Hexapoda</taxon>
        <taxon>Insecta</taxon>
        <taxon>Pterygota</taxon>
        <taxon>Neoptera</taxon>
        <taxon>Paraneoptera</taxon>
        <taxon>Hemiptera</taxon>
        <taxon>Sternorrhyncha</taxon>
        <taxon>Psylloidea</taxon>
        <taxon>Psyllidae</taxon>
        <taxon>Diaphorininae</taxon>
        <taxon>Diaphorina</taxon>
    </lineage>
</organism>
<protein>
    <submittedName>
        <fullName evidence="4">Uncharacterized protein LOC103516041 isoform X2</fullName>
    </submittedName>
</protein>